<keyword evidence="2" id="KW-1185">Reference proteome</keyword>
<reference evidence="1" key="1">
    <citation type="submission" date="2023-07" db="EMBL/GenBank/DDBJ databases">
        <title>Black Yeasts Isolated from many extreme environments.</title>
        <authorList>
            <person name="Coleine C."/>
            <person name="Stajich J.E."/>
            <person name="Selbmann L."/>
        </authorList>
    </citation>
    <scope>NUCLEOTIDE SEQUENCE</scope>
    <source>
        <strain evidence="1">CCFEE 5714</strain>
    </source>
</reference>
<gene>
    <name evidence="1" type="ORF">LTR37_014264</name>
</gene>
<protein>
    <submittedName>
        <fullName evidence="1">Uncharacterized protein</fullName>
    </submittedName>
</protein>
<evidence type="ECO:0000313" key="2">
    <source>
        <dbReference type="Proteomes" id="UP001281147"/>
    </source>
</evidence>
<dbReference type="EMBL" id="JAUTXU010000148">
    <property type="protein sequence ID" value="KAK3703686.1"/>
    <property type="molecule type" value="Genomic_DNA"/>
</dbReference>
<name>A0ACC3MTX8_9PEZI</name>
<accession>A0ACC3MTX8</accession>
<sequence length="328" mass="36793">MNGRKPCRAVVLRIHDQRRLGKTVSQPDGPILLHNQIHELFETSFAEEAARVKTATATSTVLSTTELVEGILQYLPFNELLRAQRISRYIYEIIHGSIQLQRQLFFEPSAPQEAIISCVERDRQAALDLVHTTNSQSSIFIVTAFHPILRPKVTHRSTPAEEDPELRAMLSELGMLNLLDMQRLMRMLKSGGSWQRMLSSQPPVFEVTVWYIIRLSSRTSPGPRAVVHDSNGRPVGFEPKEQRKEADGSWTEFYDLESVVLKDAGGVRLGQIALALKEALARREAERGGSASFEQGGHGFFCANEAVADDSRWVTDARARKEESTKTA</sequence>
<comment type="caution">
    <text evidence="1">The sequence shown here is derived from an EMBL/GenBank/DDBJ whole genome shotgun (WGS) entry which is preliminary data.</text>
</comment>
<dbReference type="Proteomes" id="UP001281147">
    <property type="component" value="Unassembled WGS sequence"/>
</dbReference>
<organism evidence="1 2">
    <name type="scientific">Vermiconidia calcicola</name>
    <dbReference type="NCBI Taxonomy" id="1690605"/>
    <lineage>
        <taxon>Eukaryota</taxon>
        <taxon>Fungi</taxon>
        <taxon>Dikarya</taxon>
        <taxon>Ascomycota</taxon>
        <taxon>Pezizomycotina</taxon>
        <taxon>Dothideomycetes</taxon>
        <taxon>Dothideomycetidae</taxon>
        <taxon>Mycosphaerellales</taxon>
        <taxon>Extremaceae</taxon>
        <taxon>Vermiconidia</taxon>
    </lineage>
</organism>
<proteinExistence type="predicted"/>
<evidence type="ECO:0000313" key="1">
    <source>
        <dbReference type="EMBL" id="KAK3703686.1"/>
    </source>
</evidence>